<keyword evidence="5 7" id="KW-0238">DNA-binding</keyword>
<dbReference type="InterPro" id="IPR020603">
    <property type="entry name" value="MraZ_dom"/>
</dbReference>
<dbReference type="PROSITE" id="PS51740">
    <property type="entry name" value="SPOVT_ABRB"/>
    <property type="match status" value="2"/>
</dbReference>
<feature type="domain" description="SpoVT-AbrB" evidence="8">
    <location>
        <begin position="81"/>
        <end position="124"/>
    </location>
</feature>
<dbReference type="InterPro" id="IPR038619">
    <property type="entry name" value="MraZ_sf"/>
</dbReference>
<dbReference type="Pfam" id="PF02381">
    <property type="entry name" value="MraZ"/>
    <property type="match status" value="2"/>
</dbReference>
<keyword evidence="4 7" id="KW-0805">Transcription regulation</keyword>
<dbReference type="AlphaFoldDB" id="A0A4U3KUK7"/>
<proteinExistence type="inferred from homology"/>
<evidence type="ECO:0000256" key="1">
    <source>
        <dbReference type="ARBA" id="ARBA00013860"/>
    </source>
</evidence>
<dbReference type="GO" id="GO:0003700">
    <property type="term" value="F:DNA-binding transcription factor activity"/>
    <property type="evidence" value="ECO:0007669"/>
    <property type="project" value="UniProtKB-UniRule"/>
</dbReference>
<keyword evidence="3" id="KW-0677">Repeat</keyword>
<evidence type="ECO:0000259" key="8">
    <source>
        <dbReference type="PROSITE" id="PS51740"/>
    </source>
</evidence>
<comment type="subunit">
    <text evidence="7">Forms oligomers.</text>
</comment>
<dbReference type="CDD" id="cd16320">
    <property type="entry name" value="MraZ_N"/>
    <property type="match status" value="1"/>
</dbReference>
<reference evidence="9 10" key="1">
    <citation type="submission" date="2019-05" db="EMBL/GenBank/DDBJ databases">
        <title>Panacibacter sp. strain 17mud1-8 Genome sequencing and assembly.</title>
        <authorList>
            <person name="Chhetri G."/>
        </authorList>
    </citation>
    <scope>NUCLEOTIDE SEQUENCE [LARGE SCALE GENOMIC DNA]</scope>
    <source>
        <strain evidence="9 10">17mud1-8</strain>
    </source>
</reference>
<dbReference type="RefSeq" id="WP_137263699.1">
    <property type="nucleotide sequence ID" value="NZ_SZQL01000023.1"/>
</dbReference>
<dbReference type="Proteomes" id="UP000305848">
    <property type="component" value="Unassembled WGS sequence"/>
</dbReference>
<dbReference type="NCBIfam" id="TIGR00242">
    <property type="entry name" value="division/cell wall cluster transcriptional repressor MraZ"/>
    <property type="match status" value="1"/>
</dbReference>
<feature type="domain" description="SpoVT-AbrB" evidence="8">
    <location>
        <begin position="7"/>
        <end position="52"/>
    </location>
</feature>
<dbReference type="PANTHER" id="PTHR34701:SF1">
    <property type="entry name" value="TRANSCRIPTIONAL REGULATOR MRAZ"/>
    <property type="match status" value="1"/>
</dbReference>
<evidence type="ECO:0000256" key="2">
    <source>
        <dbReference type="ARBA" id="ARBA00022490"/>
    </source>
</evidence>
<dbReference type="InterPro" id="IPR037914">
    <property type="entry name" value="SpoVT-AbrB_sf"/>
</dbReference>
<dbReference type="InterPro" id="IPR035644">
    <property type="entry name" value="MraZ_C"/>
</dbReference>
<dbReference type="InterPro" id="IPR035642">
    <property type="entry name" value="MraZ_N"/>
</dbReference>
<sequence>MTGFLGEYESTLDPKGRFLLPGGFKKQLPEGESTFVVCRGTEKCLWLYPSSSWKPIYDKLSQLNDFDPKVREFRRFFLGSASEVELDSAGRLLIPPTLKEYAGLQKDITLASAVNKLEVWDTTRYKQLIESYSESFSFTAKNVMVDYNVTI</sequence>
<dbReference type="CDD" id="cd16321">
    <property type="entry name" value="MraZ_C"/>
    <property type="match status" value="1"/>
</dbReference>
<accession>A0A4U3KUK7</accession>
<evidence type="ECO:0000313" key="9">
    <source>
        <dbReference type="EMBL" id="TKK65214.1"/>
    </source>
</evidence>
<keyword evidence="10" id="KW-1185">Reference proteome</keyword>
<dbReference type="GO" id="GO:2000143">
    <property type="term" value="P:negative regulation of DNA-templated transcription initiation"/>
    <property type="evidence" value="ECO:0007669"/>
    <property type="project" value="TreeGrafter"/>
</dbReference>
<keyword evidence="6 7" id="KW-0804">Transcription</keyword>
<evidence type="ECO:0000256" key="3">
    <source>
        <dbReference type="ARBA" id="ARBA00022737"/>
    </source>
</evidence>
<dbReference type="Gene3D" id="3.40.1550.20">
    <property type="entry name" value="Transcriptional regulator MraZ domain"/>
    <property type="match status" value="1"/>
</dbReference>
<comment type="subcellular location">
    <subcellularLocation>
        <location evidence="7">Cytoplasm</location>
        <location evidence="7">Nucleoid</location>
    </subcellularLocation>
</comment>
<evidence type="ECO:0000313" key="10">
    <source>
        <dbReference type="Proteomes" id="UP000305848"/>
    </source>
</evidence>
<evidence type="ECO:0000256" key="6">
    <source>
        <dbReference type="ARBA" id="ARBA00023163"/>
    </source>
</evidence>
<dbReference type="GO" id="GO:0005737">
    <property type="term" value="C:cytoplasm"/>
    <property type="evidence" value="ECO:0007669"/>
    <property type="project" value="UniProtKB-UniRule"/>
</dbReference>
<evidence type="ECO:0000256" key="7">
    <source>
        <dbReference type="HAMAP-Rule" id="MF_01008"/>
    </source>
</evidence>
<dbReference type="GO" id="GO:0009295">
    <property type="term" value="C:nucleoid"/>
    <property type="evidence" value="ECO:0007669"/>
    <property type="project" value="UniProtKB-SubCell"/>
</dbReference>
<organism evidence="9 10">
    <name type="scientific">Ilyomonas limi</name>
    <dbReference type="NCBI Taxonomy" id="2575867"/>
    <lineage>
        <taxon>Bacteria</taxon>
        <taxon>Pseudomonadati</taxon>
        <taxon>Bacteroidota</taxon>
        <taxon>Chitinophagia</taxon>
        <taxon>Chitinophagales</taxon>
        <taxon>Chitinophagaceae</taxon>
        <taxon>Ilyomonas</taxon>
    </lineage>
</organism>
<evidence type="ECO:0000256" key="5">
    <source>
        <dbReference type="ARBA" id="ARBA00023125"/>
    </source>
</evidence>
<dbReference type="HAMAP" id="MF_01008">
    <property type="entry name" value="MraZ"/>
    <property type="match status" value="1"/>
</dbReference>
<dbReference type="EMBL" id="SZQL01000023">
    <property type="protein sequence ID" value="TKK65214.1"/>
    <property type="molecule type" value="Genomic_DNA"/>
</dbReference>
<comment type="similarity">
    <text evidence="7">Belongs to the MraZ family.</text>
</comment>
<dbReference type="GO" id="GO:0000976">
    <property type="term" value="F:transcription cis-regulatory region binding"/>
    <property type="evidence" value="ECO:0007669"/>
    <property type="project" value="TreeGrafter"/>
</dbReference>
<comment type="caution">
    <text evidence="9">The sequence shown here is derived from an EMBL/GenBank/DDBJ whole genome shotgun (WGS) entry which is preliminary data.</text>
</comment>
<gene>
    <name evidence="7 9" type="primary">mraZ</name>
    <name evidence="9" type="ORF">FC093_20555</name>
</gene>
<dbReference type="PANTHER" id="PTHR34701">
    <property type="entry name" value="TRANSCRIPTIONAL REGULATOR MRAZ"/>
    <property type="match status" value="1"/>
</dbReference>
<dbReference type="OrthoDB" id="9807753at2"/>
<dbReference type="InterPro" id="IPR003444">
    <property type="entry name" value="MraZ"/>
</dbReference>
<keyword evidence="2 7" id="KW-0963">Cytoplasm</keyword>
<dbReference type="InterPro" id="IPR007159">
    <property type="entry name" value="SpoVT-AbrB_dom"/>
</dbReference>
<evidence type="ECO:0000256" key="4">
    <source>
        <dbReference type="ARBA" id="ARBA00023015"/>
    </source>
</evidence>
<dbReference type="SUPFAM" id="SSF89447">
    <property type="entry name" value="AbrB/MazE/MraZ-like"/>
    <property type="match status" value="1"/>
</dbReference>
<name>A0A4U3KUK7_9BACT</name>
<protein>
    <recommendedName>
        <fullName evidence="1 7">Transcriptional regulator MraZ</fullName>
    </recommendedName>
</protein>